<organism evidence="2 3">
    <name type="scientific">Aegilops tauschii subsp. strangulata</name>
    <name type="common">Goatgrass</name>
    <dbReference type="NCBI Taxonomy" id="200361"/>
    <lineage>
        <taxon>Eukaryota</taxon>
        <taxon>Viridiplantae</taxon>
        <taxon>Streptophyta</taxon>
        <taxon>Embryophyta</taxon>
        <taxon>Tracheophyta</taxon>
        <taxon>Spermatophyta</taxon>
        <taxon>Magnoliopsida</taxon>
        <taxon>Liliopsida</taxon>
        <taxon>Poales</taxon>
        <taxon>Poaceae</taxon>
        <taxon>BOP clade</taxon>
        <taxon>Pooideae</taxon>
        <taxon>Triticodae</taxon>
        <taxon>Triticeae</taxon>
        <taxon>Triticinae</taxon>
        <taxon>Aegilops</taxon>
    </lineage>
</organism>
<evidence type="ECO:0000256" key="1">
    <source>
        <dbReference type="SAM" id="MobiDB-lite"/>
    </source>
</evidence>
<protein>
    <submittedName>
        <fullName evidence="2">Uncharacterized protein</fullName>
    </submittedName>
</protein>
<reference evidence="2" key="4">
    <citation type="submission" date="2019-03" db="UniProtKB">
        <authorList>
            <consortium name="EnsemblPlants"/>
        </authorList>
    </citation>
    <scope>IDENTIFICATION</scope>
</reference>
<name>A0A453MVI2_AEGTS</name>
<dbReference type="Proteomes" id="UP000015105">
    <property type="component" value="Chromosome 6D"/>
</dbReference>
<dbReference type="EnsemblPlants" id="AET6Gv20105900.3">
    <property type="protein sequence ID" value="AET6Gv20105900.3"/>
    <property type="gene ID" value="AET6Gv20105900"/>
</dbReference>
<feature type="region of interest" description="Disordered" evidence="1">
    <location>
        <begin position="1"/>
        <end position="57"/>
    </location>
</feature>
<sequence length="57" mass="5983">RSDSGAPRRVGGRHPHPCLHPHPAHVPRALTPVRLAGSETAIPTPASTRIPLSDPAL</sequence>
<accession>A0A453MVI2</accession>
<evidence type="ECO:0000313" key="3">
    <source>
        <dbReference type="Proteomes" id="UP000015105"/>
    </source>
</evidence>
<proteinExistence type="predicted"/>
<reference evidence="3" key="1">
    <citation type="journal article" date="2014" name="Science">
        <title>Ancient hybridizations among the ancestral genomes of bread wheat.</title>
        <authorList>
            <consortium name="International Wheat Genome Sequencing Consortium,"/>
            <person name="Marcussen T."/>
            <person name="Sandve S.R."/>
            <person name="Heier L."/>
            <person name="Spannagl M."/>
            <person name="Pfeifer M."/>
            <person name="Jakobsen K.S."/>
            <person name="Wulff B.B."/>
            <person name="Steuernagel B."/>
            <person name="Mayer K.F."/>
            <person name="Olsen O.A."/>
        </authorList>
    </citation>
    <scope>NUCLEOTIDE SEQUENCE [LARGE SCALE GENOMIC DNA]</scope>
    <source>
        <strain evidence="3">cv. AL8/78</strain>
    </source>
</reference>
<keyword evidence="3" id="KW-1185">Reference proteome</keyword>
<dbReference type="Gramene" id="AET6Gv20105900.3">
    <property type="protein sequence ID" value="AET6Gv20105900.3"/>
    <property type="gene ID" value="AET6Gv20105900"/>
</dbReference>
<feature type="compositionally biased region" description="Basic residues" evidence="1">
    <location>
        <begin position="10"/>
        <end position="25"/>
    </location>
</feature>
<reference evidence="3" key="2">
    <citation type="journal article" date="2017" name="Nat. Plants">
        <title>The Aegilops tauschii genome reveals multiple impacts of transposons.</title>
        <authorList>
            <person name="Zhao G."/>
            <person name="Zou C."/>
            <person name="Li K."/>
            <person name="Wang K."/>
            <person name="Li T."/>
            <person name="Gao L."/>
            <person name="Zhang X."/>
            <person name="Wang H."/>
            <person name="Yang Z."/>
            <person name="Liu X."/>
            <person name="Jiang W."/>
            <person name="Mao L."/>
            <person name="Kong X."/>
            <person name="Jiao Y."/>
            <person name="Jia J."/>
        </authorList>
    </citation>
    <scope>NUCLEOTIDE SEQUENCE [LARGE SCALE GENOMIC DNA]</scope>
    <source>
        <strain evidence="3">cv. AL8/78</strain>
    </source>
</reference>
<reference evidence="2" key="5">
    <citation type="journal article" date="2021" name="G3 (Bethesda)">
        <title>Aegilops tauschii genome assembly Aet v5.0 features greater sequence contiguity and improved annotation.</title>
        <authorList>
            <person name="Wang L."/>
            <person name="Zhu T."/>
            <person name="Rodriguez J.C."/>
            <person name="Deal K.R."/>
            <person name="Dubcovsky J."/>
            <person name="McGuire P.E."/>
            <person name="Lux T."/>
            <person name="Spannagl M."/>
            <person name="Mayer K.F.X."/>
            <person name="Baldrich P."/>
            <person name="Meyers B.C."/>
            <person name="Huo N."/>
            <person name="Gu Y.Q."/>
            <person name="Zhou H."/>
            <person name="Devos K.M."/>
            <person name="Bennetzen J.L."/>
            <person name="Unver T."/>
            <person name="Budak H."/>
            <person name="Gulick P.J."/>
            <person name="Galiba G."/>
            <person name="Kalapos B."/>
            <person name="Nelson D.R."/>
            <person name="Li P."/>
            <person name="You F.M."/>
            <person name="Luo M.C."/>
            <person name="Dvorak J."/>
        </authorList>
    </citation>
    <scope>NUCLEOTIDE SEQUENCE [LARGE SCALE GENOMIC DNA]</scope>
    <source>
        <strain evidence="2">cv. AL8/78</strain>
    </source>
</reference>
<evidence type="ECO:0000313" key="2">
    <source>
        <dbReference type="EnsemblPlants" id="AET6Gv20105900.3"/>
    </source>
</evidence>
<reference evidence="2" key="3">
    <citation type="journal article" date="2017" name="Nature">
        <title>Genome sequence of the progenitor of the wheat D genome Aegilops tauschii.</title>
        <authorList>
            <person name="Luo M.C."/>
            <person name="Gu Y.Q."/>
            <person name="Puiu D."/>
            <person name="Wang H."/>
            <person name="Twardziok S.O."/>
            <person name="Deal K.R."/>
            <person name="Huo N."/>
            <person name="Zhu T."/>
            <person name="Wang L."/>
            <person name="Wang Y."/>
            <person name="McGuire P.E."/>
            <person name="Liu S."/>
            <person name="Long H."/>
            <person name="Ramasamy R.K."/>
            <person name="Rodriguez J.C."/>
            <person name="Van S.L."/>
            <person name="Yuan L."/>
            <person name="Wang Z."/>
            <person name="Xia Z."/>
            <person name="Xiao L."/>
            <person name="Anderson O.D."/>
            <person name="Ouyang S."/>
            <person name="Liang Y."/>
            <person name="Zimin A.V."/>
            <person name="Pertea G."/>
            <person name="Qi P."/>
            <person name="Bennetzen J.L."/>
            <person name="Dai X."/>
            <person name="Dawson M.W."/>
            <person name="Muller H.G."/>
            <person name="Kugler K."/>
            <person name="Rivarola-Duarte L."/>
            <person name="Spannagl M."/>
            <person name="Mayer K.F.X."/>
            <person name="Lu F.H."/>
            <person name="Bevan M.W."/>
            <person name="Leroy P."/>
            <person name="Li P."/>
            <person name="You F.M."/>
            <person name="Sun Q."/>
            <person name="Liu Z."/>
            <person name="Lyons E."/>
            <person name="Wicker T."/>
            <person name="Salzberg S.L."/>
            <person name="Devos K.M."/>
            <person name="Dvorak J."/>
        </authorList>
    </citation>
    <scope>NUCLEOTIDE SEQUENCE [LARGE SCALE GENOMIC DNA]</scope>
    <source>
        <strain evidence="2">cv. AL8/78</strain>
    </source>
</reference>
<dbReference type="AlphaFoldDB" id="A0A453MVI2"/>